<dbReference type="AlphaFoldDB" id="A7MDQ4"/>
<dbReference type="HOGENOM" id="CLU_3156614_0_0_3"/>
<gene>
    <name evidence="1" type="ordered locus">PMN2A_2064</name>
</gene>
<protein>
    <submittedName>
        <fullName evidence="1">Uncharacterized protein</fullName>
    </submittedName>
</protein>
<evidence type="ECO:0000313" key="1">
    <source>
        <dbReference type="EMBL" id="ABU23992.1"/>
    </source>
</evidence>
<dbReference type="PhylomeDB" id="A7MDQ4"/>
<organism evidence="1 2">
    <name type="scientific">Prochlorococcus marinus (strain NATL2A)</name>
    <dbReference type="NCBI Taxonomy" id="59920"/>
    <lineage>
        <taxon>Bacteria</taxon>
        <taxon>Bacillati</taxon>
        <taxon>Cyanobacteriota</taxon>
        <taxon>Cyanophyceae</taxon>
        <taxon>Synechococcales</taxon>
        <taxon>Prochlorococcaceae</taxon>
        <taxon>Prochlorococcus</taxon>
    </lineage>
</organism>
<dbReference type="Proteomes" id="UP000002535">
    <property type="component" value="Chromosome"/>
</dbReference>
<dbReference type="STRING" id="59920.PMN2A_2064"/>
<accession>A7MDQ4</accession>
<keyword evidence="2" id="KW-1185">Reference proteome</keyword>
<reference evidence="1 2" key="1">
    <citation type="journal article" date="2007" name="PLoS Genet.">
        <title>Patterns and implications of gene gain and loss in the evolution of Prochlorococcus.</title>
        <authorList>
            <person name="Kettler G.C."/>
            <person name="Martiny A.C."/>
            <person name="Huang K."/>
            <person name="Zucker J."/>
            <person name="Coleman M.L."/>
            <person name="Rodrigue S."/>
            <person name="Chen F."/>
            <person name="Lapidus A."/>
            <person name="Ferriera S."/>
            <person name="Johnson J."/>
            <person name="Steglich C."/>
            <person name="Church G.M."/>
            <person name="Richardson P."/>
            <person name="Chisholm S.W."/>
        </authorList>
    </citation>
    <scope>NUCLEOTIDE SEQUENCE [LARGE SCALE GENOMIC DNA]</scope>
    <source>
        <strain evidence="1 2">NATL2A</strain>
    </source>
</reference>
<proteinExistence type="predicted"/>
<dbReference type="KEGG" id="pmn:PMN2A_2064"/>
<sequence length="51" mass="5776">MKTIKTLFPFIAALGVFPLASNSEMKKKMNQYHSTDNEIKTISVEGFKPNE</sequence>
<evidence type="ECO:0000313" key="2">
    <source>
        <dbReference type="Proteomes" id="UP000002535"/>
    </source>
</evidence>
<dbReference type="EMBL" id="CP000095">
    <property type="protein sequence ID" value="ABU23992.1"/>
    <property type="molecule type" value="Genomic_DNA"/>
</dbReference>
<name>A7MDQ4_PROMT</name>